<feature type="non-terminal residue" evidence="2">
    <location>
        <position position="141"/>
    </location>
</feature>
<evidence type="ECO:0000313" key="3">
    <source>
        <dbReference type="Proteomes" id="UP000243217"/>
    </source>
</evidence>
<organism evidence="2 3">
    <name type="scientific">Thraustotheca clavata</name>
    <dbReference type="NCBI Taxonomy" id="74557"/>
    <lineage>
        <taxon>Eukaryota</taxon>
        <taxon>Sar</taxon>
        <taxon>Stramenopiles</taxon>
        <taxon>Oomycota</taxon>
        <taxon>Saprolegniomycetes</taxon>
        <taxon>Saprolegniales</taxon>
        <taxon>Achlyaceae</taxon>
        <taxon>Thraustotheca</taxon>
    </lineage>
</organism>
<evidence type="ECO:0000256" key="1">
    <source>
        <dbReference type="SAM" id="Phobius"/>
    </source>
</evidence>
<keyword evidence="1" id="KW-0812">Transmembrane</keyword>
<protein>
    <submittedName>
        <fullName evidence="2">Uncharacterized protein</fullName>
    </submittedName>
</protein>
<dbReference type="AlphaFoldDB" id="A0A1V9Z675"/>
<proteinExistence type="predicted"/>
<feature type="transmembrane region" description="Helical" evidence="1">
    <location>
        <begin position="16"/>
        <end position="36"/>
    </location>
</feature>
<accession>A0A1V9Z675</accession>
<keyword evidence="1" id="KW-0472">Membrane</keyword>
<name>A0A1V9Z675_9STRA</name>
<evidence type="ECO:0000313" key="2">
    <source>
        <dbReference type="EMBL" id="OQR93451.1"/>
    </source>
</evidence>
<keyword evidence="3" id="KW-1185">Reference proteome</keyword>
<dbReference type="Proteomes" id="UP000243217">
    <property type="component" value="Unassembled WGS sequence"/>
</dbReference>
<reference evidence="2 3" key="1">
    <citation type="journal article" date="2014" name="Genome Biol. Evol.">
        <title>The secreted proteins of Achlya hypogyna and Thraustotheca clavata identify the ancestral oomycete secretome and reveal gene acquisitions by horizontal gene transfer.</title>
        <authorList>
            <person name="Misner I."/>
            <person name="Blouin N."/>
            <person name="Leonard G."/>
            <person name="Richards T.A."/>
            <person name="Lane C.E."/>
        </authorList>
    </citation>
    <scope>NUCLEOTIDE SEQUENCE [LARGE SCALE GENOMIC DNA]</scope>
    <source>
        <strain evidence="2 3">ATCC 34112</strain>
    </source>
</reference>
<comment type="caution">
    <text evidence="2">The sequence shown here is derived from an EMBL/GenBank/DDBJ whole genome shotgun (WGS) entry which is preliminary data.</text>
</comment>
<gene>
    <name evidence="2" type="ORF">THRCLA_22313</name>
</gene>
<sequence length="141" mass="16265">MSATTQSFAYFFQQCVYYITIVLLVIAHIAVIYAIICRGNIKGFNIFNVNRIAGIVWIGRPLLFVRGITALGLQLHNLFNLITEQNTYCFKMLNFGLVYNFVWTFTSPQQYTANSYRQCNYINMDSFCVLVGMLVLEVKKE</sequence>
<dbReference type="EMBL" id="JNBS01002252">
    <property type="protein sequence ID" value="OQR93451.1"/>
    <property type="molecule type" value="Genomic_DNA"/>
</dbReference>
<keyword evidence="1" id="KW-1133">Transmembrane helix</keyword>